<dbReference type="PATRIC" id="fig|1097667.3.peg.84"/>
<dbReference type="GO" id="GO:0046872">
    <property type="term" value="F:metal ion binding"/>
    <property type="evidence" value="ECO:0007669"/>
    <property type="project" value="UniProtKB-KW"/>
</dbReference>
<name>H0DZX9_9ACTN</name>
<dbReference type="PANTHER" id="PTHR20855:SF3">
    <property type="entry name" value="LD03007P"/>
    <property type="match status" value="1"/>
</dbReference>
<feature type="transmembrane region" description="Helical" evidence="8">
    <location>
        <begin position="95"/>
        <end position="112"/>
    </location>
</feature>
<keyword evidence="10" id="KW-1185">Reference proteome</keyword>
<dbReference type="NCBIfam" id="TIGR01065">
    <property type="entry name" value="hlyIII"/>
    <property type="match status" value="1"/>
</dbReference>
<keyword evidence="5 8" id="KW-1133">Transmembrane helix</keyword>
<dbReference type="GO" id="GO:0005886">
    <property type="term" value="C:plasma membrane"/>
    <property type="evidence" value="ECO:0007669"/>
    <property type="project" value="UniProtKB-SubCell"/>
</dbReference>
<dbReference type="GO" id="GO:0140911">
    <property type="term" value="F:pore-forming activity"/>
    <property type="evidence" value="ECO:0007669"/>
    <property type="project" value="InterPro"/>
</dbReference>
<comment type="caution">
    <text evidence="9">The sequence shown here is derived from an EMBL/GenBank/DDBJ whole genome shotgun (WGS) entry which is preliminary data.</text>
</comment>
<dbReference type="Proteomes" id="UP000005143">
    <property type="component" value="Unassembled WGS sequence"/>
</dbReference>
<sequence>MSLPIEAAGPVLPATPPDPPVKPRLRGVIHQWSALLAVAAIALLLTQADSGRARIAVLVYGIGLCGLLGTSAVYHRVTWRPAARRRMRRLDHSMIFVLVAGTYTPFALLTFTEPLGTIILAVVWGGALAGMVMAIGWPDAPKKVAAVPYVALGWVGIVGLPQMIDHAGWGAVALVALGGLLYTLGAAAYALKRPDPWPTTFGYHEVFHALVVVAALCHYVAIAIYVLD</sequence>
<evidence type="ECO:0000256" key="2">
    <source>
        <dbReference type="ARBA" id="ARBA00008488"/>
    </source>
</evidence>
<proteinExistence type="inferred from homology"/>
<evidence type="ECO:0000256" key="6">
    <source>
        <dbReference type="ARBA" id="ARBA00023136"/>
    </source>
</evidence>
<evidence type="ECO:0000256" key="7">
    <source>
        <dbReference type="PIRSR" id="PIRSR604254-1"/>
    </source>
</evidence>
<keyword evidence="7" id="KW-0479">Metal-binding</keyword>
<reference evidence="9 10" key="1">
    <citation type="journal article" date="2013" name="Biodegradation">
        <title>Quantitative proteomic analysis of ibuprofen-degrading Patulibacter sp. strain I11.</title>
        <authorList>
            <person name="Almeida B."/>
            <person name="Kjeldal H."/>
            <person name="Lolas I."/>
            <person name="Knudsen A.D."/>
            <person name="Carvalho G."/>
            <person name="Nielsen K.L."/>
            <person name="Barreto Crespo M.T."/>
            <person name="Stensballe A."/>
            <person name="Nielsen J.L."/>
        </authorList>
    </citation>
    <scope>NUCLEOTIDE SEQUENCE [LARGE SCALE GENOMIC DNA]</scope>
    <source>
        <strain evidence="9 10">I11</strain>
    </source>
</reference>
<keyword evidence="4 8" id="KW-0812">Transmembrane</keyword>
<feature type="binding site" evidence="7">
    <location>
        <position position="208"/>
    </location>
    <ligand>
        <name>Zn(2+)</name>
        <dbReference type="ChEBI" id="CHEBI:29105"/>
    </ligand>
</feature>
<dbReference type="RefSeq" id="WP_007569677.1">
    <property type="nucleotide sequence ID" value="NZ_AGUD01000003.1"/>
</dbReference>
<keyword evidence="3" id="KW-1003">Cell membrane</keyword>
<evidence type="ECO:0000313" key="10">
    <source>
        <dbReference type="Proteomes" id="UP000005143"/>
    </source>
</evidence>
<keyword evidence="7" id="KW-0862">Zinc</keyword>
<feature type="binding site" evidence="7">
    <location>
        <position position="204"/>
    </location>
    <ligand>
        <name>Zn(2+)</name>
        <dbReference type="ChEBI" id="CHEBI:29105"/>
    </ligand>
</feature>
<dbReference type="PANTHER" id="PTHR20855">
    <property type="entry name" value="ADIPOR/PROGESTIN RECEPTOR-RELATED"/>
    <property type="match status" value="1"/>
</dbReference>
<comment type="similarity">
    <text evidence="2">Belongs to the UPF0073 (Hly-III) family.</text>
</comment>
<protein>
    <submittedName>
        <fullName evidence="9">Putative membrane protein hemolysin III</fullName>
    </submittedName>
</protein>
<feature type="transmembrane region" description="Helical" evidence="8">
    <location>
        <begin position="54"/>
        <end position="74"/>
    </location>
</feature>
<dbReference type="EMBL" id="AGUD01000003">
    <property type="protein sequence ID" value="EHN13083.1"/>
    <property type="molecule type" value="Genomic_DNA"/>
</dbReference>
<evidence type="ECO:0000313" key="9">
    <source>
        <dbReference type="EMBL" id="EHN13083.1"/>
    </source>
</evidence>
<evidence type="ECO:0000256" key="8">
    <source>
        <dbReference type="SAM" id="Phobius"/>
    </source>
</evidence>
<dbReference type="OrthoDB" id="9813689at2"/>
<feature type="transmembrane region" description="Helical" evidence="8">
    <location>
        <begin position="170"/>
        <end position="191"/>
    </location>
</feature>
<feature type="transmembrane region" description="Helical" evidence="8">
    <location>
        <begin position="32"/>
        <end position="48"/>
    </location>
</feature>
<dbReference type="InterPro" id="IPR005744">
    <property type="entry name" value="Hy-lIII"/>
</dbReference>
<keyword evidence="6 8" id="KW-0472">Membrane</keyword>
<feature type="transmembrane region" description="Helical" evidence="8">
    <location>
        <begin position="144"/>
        <end position="164"/>
    </location>
</feature>
<evidence type="ECO:0000256" key="5">
    <source>
        <dbReference type="ARBA" id="ARBA00022989"/>
    </source>
</evidence>
<feature type="transmembrane region" description="Helical" evidence="8">
    <location>
        <begin position="203"/>
        <end position="227"/>
    </location>
</feature>
<accession>H0DZX9</accession>
<feature type="transmembrane region" description="Helical" evidence="8">
    <location>
        <begin position="118"/>
        <end position="137"/>
    </location>
</feature>
<organism evidence="9 10">
    <name type="scientific">Patulibacter medicamentivorans</name>
    <dbReference type="NCBI Taxonomy" id="1097667"/>
    <lineage>
        <taxon>Bacteria</taxon>
        <taxon>Bacillati</taxon>
        <taxon>Actinomycetota</taxon>
        <taxon>Thermoleophilia</taxon>
        <taxon>Solirubrobacterales</taxon>
        <taxon>Patulibacteraceae</taxon>
        <taxon>Patulibacter</taxon>
    </lineage>
</organism>
<dbReference type="InterPro" id="IPR004254">
    <property type="entry name" value="AdipoR/HlyIII-related"/>
</dbReference>
<dbReference type="AlphaFoldDB" id="H0DZX9"/>
<comment type="subcellular location">
    <subcellularLocation>
        <location evidence="1">Cell membrane</location>
        <topology evidence="1">Multi-pass membrane protein</topology>
    </subcellularLocation>
</comment>
<gene>
    <name evidence="9" type="ORF">PAI11_00840</name>
</gene>
<dbReference type="Pfam" id="PF03006">
    <property type="entry name" value="HlyIII"/>
    <property type="match status" value="1"/>
</dbReference>
<evidence type="ECO:0000256" key="4">
    <source>
        <dbReference type="ARBA" id="ARBA00022692"/>
    </source>
</evidence>
<evidence type="ECO:0000256" key="1">
    <source>
        <dbReference type="ARBA" id="ARBA00004651"/>
    </source>
</evidence>
<evidence type="ECO:0000256" key="3">
    <source>
        <dbReference type="ARBA" id="ARBA00022475"/>
    </source>
</evidence>
<feature type="binding site" evidence="7">
    <location>
        <position position="75"/>
    </location>
    <ligand>
        <name>Zn(2+)</name>
        <dbReference type="ChEBI" id="CHEBI:29105"/>
    </ligand>
</feature>